<proteinExistence type="predicted"/>
<accession>A0A5B2VF33</accession>
<evidence type="ECO:0000256" key="3">
    <source>
        <dbReference type="ARBA" id="ARBA00022692"/>
    </source>
</evidence>
<feature type="transmembrane region" description="Helical" evidence="6">
    <location>
        <begin position="12"/>
        <end position="32"/>
    </location>
</feature>
<dbReference type="InterPro" id="IPR000620">
    <property type="entry name" value="EamA_dom"/>
</dbReference>
<dbReference type="OrthoDB" id="7743310at2"/>
<dbReference type="SUPFAM" id="SSF103481">
    <property type="entry name" value="Multidrug resistance efflux transporter EmrE"/>
    <property type="match status" value="2"/>
</dbReference>
<organism evidence="8 9">
    <name type="scientific">Salinarimonas soli</name>
    <dbReference type="NCBI Taxonomy" id="1638099"/>
    <lineage>
        <taxon>Bacteria</taxon>
        <taxon>Pseudomonadati</taxon>
        <taxon>Pseudomonadota</taxon>
        <taxon>Alphaproteobacteria</taxon>
        <taxon>Hyphomicrobiales</taxon>
        <taxon>Salinarimonadaceae</taxon>
        <taxon>Salinarimonas</taxon>
    </lineage>
</organism>
<feature type="transmembrane region" description="Helical" evidence="6">
    <location>
        <begin position="75"/>
        <end position="96"/>
    </location>
</feature>
<keyword evidence="9" id="KW-1185">Reference proteome</keyword>
<keyword evidence="5 6" id="KW-0472">Membrane</keyword>
<dbReference type="EMBL" id="VUOA01000021">
    <property type="protein sequence ID" value="KAA2236992.1"/>
    <property type="molecule type" value="Genomic_DNA"/>
</dbReference>
<feature type="transmembrane region" description="Helical" evidence="6">
    <location>
        <begin position="273"/>
        <end position="296"/>
    </location>
</feature>
<gene>
    <name evidence="8" type="ORF">F0L46_12020</name>
</gene>
<protein>
    <submittedName>
        <fullName evidence="8">DMT family transporter</fullName>
    </submittedName>
</protein>
<feature type="transmembrane region" description="Helical" evidence="6">
    <location>
        <begin position="102"/>
        <end position="121"/>
    </location>
</feature>
<dbReference type="PANTHER" id="PTHR42920">
    <property type="entry name" value="OS03G0707200 PROTEIN-RELATED"/>
    <property type="match status" value="1"/>
</dbReference>
<feature type="transmembrane region" description="Helical" evidence="6">
    <location>
        <begin position="183"/>
        <end position="204"/>
    </location>
</feature>
<reference evidence="8 9" key="2">
    <citation type="submission" date="2019-09" db="EMBL/GenBank/DDBJ databases">
        <authorList>
            <person name="Jin C."/>
        </authorList>
    </citation>
    <scope>NUCLEOTIDE SEQUENCE [LARGE SCALE GENOMIC DNA]</scope>
    <source>
        <strain evidence="8 9">BN140002</strain>
    </source>
</reference>
<comment type="subcellular location">
    <subcellularLocation>
        <location evidence="1">Cell membrane</location>
        <topology evidence="1">Multi-pass membrane protein</topology>
    </subcellularLocation>
</comment>
<name>A0A5B2VF33_9HYPH</name>
<keyword evidence="3 6" id="KW-0812">Transmembrane</keyword>
<keyword evidence="4 6" id="KW-1133">Transmembrane helix</keyword>
<evidence type="ECO:0000256" key="6">
    <source>
        <dbReference type="SAM" id="Phobius"/>
    </source>
</evidence>
<keyword evidence="2" id="KW-1003">Cell membrane</keyword>
<evidence type="ECO:0000313" key="9">
    <source>
        <dbReference type="Proteomes" id="UP000323142"/>
    </source>
</evidence>
<feature type="transmembrane region" description="Helical" evidence="6">
    <location>
        <begin position="128"/>
        <end position="149"/>
    </location>
</feature>
<feature type="transmembrane region" description="Helical" evidence="6">
    <location>
        <begin position="250"/>
        <end position="267"/>
    </location>
</feature>
<feature type="domain" description="EamA" evidence="7">
    <location>
        <begin position="11"/>
        <end position="143"/>
    </location>
</feature>
<dbReference type="InterPro" id="IPR051258">
    <property type="entry name" value="Diverse_Substrate_Transporter"/>
</dbReference>
<evidence type="ECO:0000256" key="4">
    <source>
        <dbReference type="ARBA" id="ARBA00022989"/>
    </source>
</evidence>
<dbReference type="Proteomes" id="UP000323142">
    <property type="component" value="Unassembled WGS sequence"/>
</dbReference>
<evidence type="ECO:0000313" key="8">
    <source>
        <dbReference type="EMBL" id="KAA2236992.1"/>
    </source>
</evidence>
<feature type="transmembrane region" description="Helical" evidence="6">
    <location>
        <begin position="44"/>
        <end position="63"/>
    </location>
</feature>
<dbReference type="PANTHER" id="PTHR42920:SF11">
    <property type="entry name" value="INNER MEMBRANE PROTEIN YTFF"/>
    <property type="match status" value="1"/>
</dbReference>
<comment type="caution">
    <text evidence="8">The sequence shown here is derived from an EMBL/GenBank/DDBJ whole genome shotgun (WGS) entry which is preliminary data.</text>
</comment>
<dbReference type="AlphaFoldDB" id="A0A5B2VF33"/>
<sequence length="303" mass="30647">MNGLLATRRGAITAMLLAVVIYGGNFVVTRHATLNGLSPNDLAALRFGVGGLLLLPVFLRAGAATCAGVGWGRGLVLAAMSGLPMVLLMNTGLSLAPAAHGAAIQPGTVTVIGAVGSIVMFGVRPPRIVAAGILTVLAGLACIGIAGGTSGSRSIVTGDLCFLAAGALWGLYPLLLQRWQVGAIVSTSIVAVLSMAYLPVYLLGSPGIMRVDALVVAFHAVNQGLLNMILGLWLWGSAVRTLGAAEAQRFPPLIPVVGTLLAIPLLGEWPAPVQAVGVALIVGGLAIASAGPFFAARRVATRS</sequence>
<dbReference type="InterPro" id="IPR037185">
    <property type="entry name" value="EmrE-like"/>
</dbReference>
<dbReference type="Pfam" id="PF00892">
    <property type="entry name" value="EamA"/>
    <property type="match status" value="2"/>
</dbReference>
<evidence type="ECO:0000256" key="5">
    <source>
        <dbReference type="ARBA" id="ARBA00023136"/>
    </source>
</evidence>
<feature type="domain" description="EamA" evidence="7">
    <location>
        <begin position="157"/>
        <end position="289"/>
    </location>
</feature>
<feature type="transmembrane region" description="Helical" evidence="6">
    <location>
        <begin position="155"/>
        <end position="176"/>
    </location>
</feature>
<reference evidence="8 9" key="1">
    <citation type="submission" date="2019-09" db="EMBL/GenBank/DDBJ databases">
        <title>Salinarimonas rosea gen. nov., sp. nov., a new member of the a-2 subgroup of the Proteobacteria.</title>
        <authorList>
            <person name="Liu J."/>
        </authorList>
    </citation>
    <scope>NUCLEOTIDE SEQUENCE [LARGE SCALE GENOMIC DNA]</scope>
    <source>
        <strain evidence="8 9">BN140002</strain>
    </source>
</reference>
<evidence type="ECO:0000256" key="1">
    <source>
        <dbReference type="ARBA" id="ARBA00004651"/>
    </source>
</evidence>
<dbReference type="GO" id="GO:0005886">
    <property type="term" value="C:plasma membrane"/>
    <property type="evidence" value="ECO:0007669"/>
    <property type="project" value="UniProtKB-SubCell"/>
</dbReference>
<feature type="transmembrane region" description="Helical" evidence="6">
    <location>
        <begin position="216"/>
        <end position="238"/>
    </location>
</feature>
<evidence type="ECO:0000256" key="2">
    <source>
        <dbReference type="ARBA" id="ARBA00022475"/>
    </source>
</evidence>
<evidence type="ECO:0000259" key="7">
    <source>
        <dbReference type="Pfam" id="PF00892"/>
    </source>
</evidence>
<dbReference type="RefSeq" id="WP_149817799.1">
    <property type="nucleotide sequence ID" value="NZ_VUOA01000021.1"/>
</dbReference>